<evidence type="ECO:0000313" key="5">
    <source>
        <dbReference type="EMBL" id="KNZ45294.1"/>
    </source>
</evidence>
<dbReference type="SUPFAM" id="SSF47370">
    <property type="entry name" value="Bromodomain"/>
    <property type="match status" value="1"/>
</dbReference>
<dbReference type="Pfam" id="PF00439">
    <property type="entry name" value="Bromodomain"/>
    <property type="match status" value="1"/>
</dbReference>
<feature type="compositionally biased region" description="Basic and acidic residues" evidence="3">
    <location>
        <begin position="427"/>
        <end position="436"/>
    </location>
</feature>
<reference evidence="5 6" key="1">
    <citation type="submission" date="2015-08" db="EMBL/GenBank/DDBJ databases">
        <title>Next Generation Sequencing and Analysis of the Genome of Puccinia sorghi L Schw, the Causal Agent of Maize Common Rust.</title>
        <authorList>
            <person name="Rochi L."/>
            <person name="Burguener G."/>
            <person name="Darino M."/>
            <person name="Turjanski A."/>
            <person name="Kreff E."/>
            <person name="Dieguez M.J."/>
            <person name="Sacco F."/>
        </authorList>
    </citation>
    <scope>NUCLEOTIDE SEQUENCE [LARGE SCALE GENOMIC DNA]</scope>
    <source>
        <strain evidence="5 6">RO10H11247</strain>
    </source>
</reference>
<dbReference type="CDD" id="cd04369">
    <property type="entry name" value="Bromodomain"/>
    <property type="match status" value="1"/>
</dbReference>
<feature type="compositionally biased region" description="Basic and acidic residues" evidence="3">
    <location>
        <begin position="216"/>
        <end position="231"/>
    </location>
</feature>
<feature type="compositionally biased region" description="Polar residues" evidence="3">
    <location>
        <begin position="360"/>
        <end position="371"/>
    </location>
</feature>
<feature type="compositionally biased region" description="Basic residues" evidence="3">
    <location>
        <begin position="242"/>
        <end position="257"/>
    </location>
</feature>
<comment type="caution">
    <text evidence="5">The sequence shown here is derived from an EMBL/GenBank/DDBJ whole genome shotgun (WGS) entry which is preliminary data.</text>
</comment>
<evidence type="ECO:0000259" key="4">
    <source>
        <dbReference type="PROSITE" id="PS50014"/>
    </source>
</evidence>
<feature type="compositionally biased region" description="Low complexity" evidence="3">
    <location>
        <begin position="492"/>
        <end position="506"/>
    </location>
</feature>
<dbReference type="PROSITE" id="PS50014">
    <property type="entry name" value="BROMODOMAIN_2"/>
    <property type="match status" value="1"/>
</dbReference>
<evidence type="ECO:0000256" key="1">
    <source>
        <dbReference type="ARBA" id="ARBA00023117"/>
    </source>
</evidence>
<dbReference type="InterPro" id="IPR036427">
    <property type="entry name" value="Bromodomain-like_sf"/>
</dbReference>
<feature type="compositionally biased region" description="Polar residues" evidence="3">
    <location>
        <begin position="273"/>
        <end position="286"/>
    </location>
</feature>
<dbReference type="OrthoDB" id="1742084at2759"/>
<organism evidence="5 6">
    <name type="scientific">Puccinia sorghi</name>
    <dbReference type="NCBI Taxonomy" id="27349"/>
    <lineage>
        <taxon>Eukaryota</taxon>
        <taxon>Fungi</taxon>
        <taxon>Dikarya</taxon>
        <taxon>Basidiomycota</taxon>
        <taxon>Pucciniomycotina</taxon>
        <taxon>Pucciniomycetes</taxon>
        <taxon>Pucciniales</taxon>
        <taxon>Pucciniaceae</taxon>
        <taxon>Puccinia</taxon>
    </lineage>
</organism>
<evidence type="ECO:0000256" key="3">
    <source>
        <dbReference type="SAM" id="MobiDB-lite"/>
    </source>
</evidence>
<dbReference type="GO" id="GO:0006325">
    <property type="term" value="P:chromatin organization"/>
    <property type="evidence" value="ECO:0007669"/>
    <property type="project" value="UniProtKB-ARBA"/>
</dbReference>
<evidence type="ECO:0000256" key="2">
    <source>
        <dbReference type="PROSITE-ProRule" id="PRU00035"/>
    </source>
</evidence>
<sequence>MLPVDDAIEPEPKLSIRQQLLLAQAVHQVQSSESTERPVDWKQVTELVRGFQQARKNEEWLLGLDPKACSSIYSTICHSHLGTKQDHQQTFDASQTLGVARHLYEIHLRTIAEGLLEEDKKQKTLHHEIEAIARGEWDDQLAQVLMDADNSEPPPVQSPTRCQSQLSLFNPQATADDKDNEAEKHAATGYSLNAAAPLGSSARKKSPMSRTKRSAKKEIHDPPETPSENKEASLGTAELLKGRKRKVPPTSLSHRKAEKTSQHEPDRRRVESASGQPESPNVSESAASDDDDTVVQQLTKSRDRATPSGPVTRNTRKGGLEAGEPSDPKPQPSQHKKIKTDQDGLPDCGAQRISDKSLRSRTVNAKAPSTTQEEETTSAPEKPEQGSESNLPSTKFPKNESPGANDGIKGTEESHSAAHSPSWTKKSLLENEHSMDGSHAGTPNSTCKKDQLGYVTVGANPDKPFAAGITDGNSTANQTPNSAKLPLFPAESSSAGTRAGSSTTTSDPTSFRRRMLKTHSSVQSNPISSIFRDPVKESEAPGYTSIVKRPMDLRTLAKKLRDGKVTSTEEYRRDLMLMLANAVMFNHEESEVTKHAKELMVECDRLVSIFMRGSRY</sequence>
<dbReference type="Gene3D" id="1.20.920.10">
    <property type="entry name" value="Bromodomain-like"/>
    <property type="match status" value="1"/>
</dbReference>
<feature type="region of interest" description="Disordered" evidence="3">
    <location>
        <begin position="465"/>
        <end position="511"/>
    </location>
</feature>
<evidence type="ECO:0000313" key="6">
    <source>
        <dbReference type="Proteomes" id="UP000037035"/>
    </source>
</evidence>
<dbReference type="EMBL" id="LAVV01013815">
    <property type="protein sequence ID" value="KNZ45294.1"/>
    <property type="molecule type" value="Genomic_DNA"/>
</dbReference>
<protein>
    <recommendedName>
        <fullName evidence="4">Bromo domain-containing protein</fullName>
    </recommendedName>
</protein>
<feature type="compositionally biased region" description="Basic residues" evidence="3">
    <location>
        <begin position="202"/>
        <end position="215"/>
    </location>
</feature>
<feature type="compositionally biased region" description="Polar residues" evidence="3">
    <location>
        <begin position="471"/>
        <end position="482"/>
    </location>
</feature>
<dbReference type="PANTHER" id="PTHR15398:SF4">
    <property type="entry name" value="BROMODOMAIN-CONTAINING PROTEIN 8 ISOFORM X1"/>
    <property type="match status" value="1"/>
</dbReference>
<dbReference type="Proteomes" id="UP000037035">
    <property type="component" value="Unassembled WGS sequence"/>
</dbReference>
<dbReference type="PANTHER" id="PTHR15398">
    <property type="entry name" value="BROMODOMAIN-CONTAINING PROTEIN 8"/>
    <property type="match status" value="1"/>
</dbReference>
<dbReference type="VEuPathDB" id="FungiDB:VP01_828g4"/>
<gene>
    <name evidence="5" type="ORF">VP01_828g4</name>
</gene>
<dbReference type="STRING" id="27349.A0A0L6U9R4"/>
<feature type="region of interest" description="Disordered" evidence="3">
    <location>
        <begin position="189"/>
        <end position="449"/>
    </location>
</feature>
<feature type="compositionally biased region" description="Basic and acidic residues" evidence="3">
    <location>
        <begin position="258"/>
        <end position="271"/>
    </location>
</feature>
<keyword evidence="1 2" id="KW-0103">Bromodomain</keyword>
<dbReference type="GO" id="GO:0035267">
    <property type="term" value="C:NuA4 histone acetyltransferase complex"/>
    <property type="evidence" value="ECO:0007669"/>
    <property type="project" value="TreeGrafter"/>
</dbReference>
<accession>A0A0L6U9R4</accession>
<keyword evidence="6" id="KW-1185">Reference proteome</keyword>
<dbReference type="PRINTS" id="PR00503">
    <property type="entry name" value="BROMODOMAIN"/>
</dbReference>
<dbReference type="AlphaFoldDB" id="A0A0L6U9R4"/>
<feature type="domain" description="Bromo" evidence="4">
    <location>
        <begin position="523"/>
        <end position="593"/>
    </location>
</feature>
<dbReference type="InterPro" id="IPR001487">
    <property type="entry name" value="Bromodomain"/>
</dbReference>
<dbReference type="SMART" id="SM00297">
    <property type="entry name" value="BROMO"/>
    <property type="match status" value="1"/>
</dbReference>
<name>A0A0L6U9R4_9BASI</name>
<proteinExistence type="predicted"/>